<dbReference type="AlphaFoldDB" id="A0A1L6RAR8"/>
<gene>
    <name evidence="9" type="ORF">FOL01_0754</name>
</gene>
<feature type="transmembrane region" description="Helical" evidence="7">
    <location>
        <begin position="131"/>
        <end position="152"/>
    </location>
</feature>
<keyword evidence="5 7" id="KW-1133">Transmembrane helix</keyword>
<dbReference type="PANTHER" id="PTHR40074">
    <property type="entry name" value="O-ACETYLTRANSFERASE WECH"/>
    <property type="match status" value="1"/>
</dbReference>
<feature type="transmembrane region" description="Helical" evidence="7">
    <location>
        <begin position="221"/>
        <end position="240"/>
    </location>
</feature>
<accession>A0A1L6RAR8</accession>
<dbReference type="STRING" id="1631871.FOL01_0754"/>
<feature type="transmembrane region" description="Helical" evidence="7">
    <location>
        <begin position="159"/>
        <end position="178"/>
    </location>
</feature>
<evidence type="ECO:0000259" key="8">
    <source>
        <dbReference type="Pfam" id="PF01757"/>
    </source>
</evidence>
<feature type="domain" description="Acyltransferase 3" evidence="8">
    <location>
        <begin position="12"/>
        <end position="339"/>
    </location>
</feature>
<feature type="transmembrane region" description="Helical" evidence="7">
    <location>
        <begin position="87"/>
        <end position="104"/>
    </location>
</feature>
<comment type="subcellular location">
    <subcellularLocation>
        <location evidence="1">Cell membrane</location>
        <topology evidence="1">Multi-pass membrane protein</topology>
    </subcellularLocation>
</comment>
<evidence type="ECO:0000256" key="1">
    <source>
        <dbReference type="ARBA" id="ARBA00004651"/>
    </source>
</evidence>
<dbReference type="KEGG" id="wjo:FOL01_0754"/>
<sequence length="352" mass="41420">MENPVNVRKQHYYYLDILNIVATFAVVWLHTSGYAFNFSPSDSKWYLSVFIQVLFIWAVPIFFMISGANLLNYRERYDTRTFLKKRGWRVLLPFIIWSTIWYAWNHFIMGNPDWSFKGLINGIEQDQIQPIFWFFYYIIPVYIAMPFLSLLATKANKKVVEYIIWLYIIGTGIINYGYSLIHRPFSQLVSNIPLALSMGIGIFFVGWYLHNFKTSDKQRRIIYGLSCLSVLFMFLLTVFLSIRHGETAREVYNIFSIGGFILPLGIWLFFQHHFPMTWQPNLRIGLWLKRLSGASLGVYVVHEFIIQIVTHFLHINPDSLFHLLGLPLIVWIICLIIILIFKKVPVLNKIIP</sequence>
<keyword evidence="3" id="KW-1003">Cell membrane</keyword>
<organism evidence="9 10">
    <name type="scientific">Weissella jogaejeotgali</name>
    <dbReference type="NCBI Taxonomy" id="1631871"/>
    <lineage>
        <taxon>Bacteria</taxon>
        <taxon>Bacillati</taxon>
        <taxon>Bacillota</taxon>
        <taxon>Bacilli</taxon>
        <taxon>Lactobacillales</taxon>
        <taxon>Lactobacillaceae</taxon>
        <taxon>Weissella</taxon>
    </lineage>
</organism>
<evidence type="ECO:0000256" key="2">
    <source>
        <dbReference type="ARBA" id="ARBA00007400"/>
    </source>
</evidence>
<evidence type="ECO:0000256" key="7">
    <source>
        <dbReference type="SAM" id="Phobius"/>
    </source>
</evidence>
<dbReference type="InterPro" id="IPR002656">
    <property type="entry name" value="Acyl_transf_3_dom"/>
</dbReference>
<evidence type="ECO:0000256" key="5">
    <source>
        <dbReference type="ARBA" id="ARBA00022989"/>
    </source>
</evidence>
<keyword evidence="4 7" id="KW-0812">Transmembrane</keyword>
<feature type="transmembrane region" description="Helical" evidence="7">
    <location>
        <begin position="252"/>
        <end position="270"/>
    </location>
</feature>
<dbReference type="Pfam" id="PF01757">
    <property type="entry name" value="Acyl_transf_3"/>
    <property type="match status" value="1"/>
</dbReference>
<evidence type="ECO:0000256" key="4">
    <source>
        <dbReference type="ARBA" id="ARBA00022692"/>
    </source>
</evidence>
<proteinExistence type="inferred from homology"/>
<dbReference type="EMBL" id="CP014332">
    <property type="protein sequence ID" value="APS41613.1"/>
    <property type="molecule type" value="Genomic_DNA"/>
</dbReference>
<reference evidence="9 10" key="1">
    <citation type="submission" date="2016-02" db="EMBL/GenBank/DDBJ databases">
        <title>Complete Genome Sequence of Weissella jogaejeotgali FOL01.</title>
        <authorList>
            <person name="Lee J.-H."/>
            <person name="Ku H.-J."/>
        </authorList>
    </citation>
    <scope>NUCLEOTIDE SEQUENCE [LARGE SCALE GENOMIC DNA]</scope>
    <source>
        <strain evidence="9 10">FOL01</strain>
    </source>
</reference>
<protein>
    <submittedName>
        <fullName evidence="9">Membrane protein, putative</fullName>
    </submittedName>
</protein>
<dbReference type="GO" id="GO:0005886">
    <property type="term" value="C:plasma membrane"/>
    <property type="evidence" value="ECO:0007669"/>
    <property type="project" value="UniProtKB-SubCell"/>
</dbReference>
<dbReference type="RefSeq" id="WP_075269453.1">
    <property type="nucleotide sequence ID" value="NZ_CP014332.1"/>
</dbReference>
<comment type="similarity">
    <text evidence="2">Belongs to the acyltransferase 3 family.</text>
</comment>
<keyword evidence="10" id="KW-1185">Reference proteome</keyword>
<dbReference type="PANTHER" id="PTHR40074:SF2">
    <property type="entry name" value="O-ACETYLTRANSFERASE WECH"/>
    <property type="match status" value="1"/>
</dbReference>
<evidence type="ECO:0000313" key="9">
    <source>
        <dbReference type="EMBL" id="APS41613.1"/>
    </source>
</evidence>
<feature type="transmembrane region" description="Helical" evidence="7">
    <location>
        <begin position="190"/>
        <end position="209"/>
    </location>
</feature>
<feature type="transmembrane region" description="Helical" evidence="7">
    <location>
        <begin position="12"/>
        <end position="30"/>
    </location>
</feature>
<evidence type="ECO:0000256" key="6">
    <source>
        <dbReference type="ARBA" id="ARBA00023136"/>
    </source>
</evidence>
<feature type="transmembrane region" description="Helical" evidence="7">
    <location>
        <begin position="291"/>
        <end position="314"/>
    </location>
</feature>
<evidence type="ECO:0000256" key="3">
    <source>
        <dbReference type="ARBA" id="ARBA00022475"/>
    </source>
</evidence>
<dbReference type="GO" id="GO:0016413">
    <property type="term" value="F:O-acetyltransferase activity"/>
    <property type="evidence" value="ECO:0007669"/>
    <property type="project" value="TreeGrafter"/>
</dbReference>
<evidence type="ECO:0000313" key="10">
    <source>
        <dbReference type="Proteomes" id="UP000185473"/>
    </source>
</evidence>
<dbReference type="Proteomes" id="UP000185473">
    <property type="component" value="Chromosome"/>
</dbReference>
<keyword evidence="6 7" id="KW-0472">Membrane</keyword>
<dbReference type="OrthoDB" id="9810469at2"/>
<feature type="transmembrane region" description="Helical" evidence="7">
    <location>
        <begin position="45"/>
        <end position="66"/>
    </location>
</feature>
<dbReference type="GO" id="GO:0009246">
    <property type="term" value="P:enterobacterial common antigen biosynthetic process"/>
    <property type="evidence" value="ECO:0007669"/>
    <property type="project" value="TreeGrafter"/>
</dbReference>
<name>A0A1L6RAR8_9LACO</name>
<feature type="transmembrane region" description="Helical" evidence="7">
    <location>
        <begin position="320"/>
        <end position="341"/>
    </location>
</feature>